<proteinExistence type="predicted"/>
<organism evidence="3 4">
    <name type="scientific">Bifidobacterium callimiconis</name>
    <dbReference type="NCBI Taxonomy" id="2306973"/>
    <lineage>
        <taxon>Bacteria</taxon>
        <taxon>Bacillati</taxon>
        <taxon>Actinomycetota</taxon>
        <taxon>Actinomycetes</taxon>
        <taxon>Bifidobacteriales</taxon>
        <taxon>Bifidobacteriaceae</taxon>
        <taxon>Bifidobacterium</taxon>
    </lineage>
</organism>
<dbReference type="SMART" id="SM00894">
    <property type="entry name" value="Excalibur"/>
    <property type="match status" value="1"/>
</dbReference>
<dbReference type="RefSeq" id="WP_206431963.1">
    <property type="nucleotide sequence ID" value="NZ_QXGJ01000001.1"/>
</dbReference>
<dbReference type="InterPro" id="IPR008613">
    <property type="entry name" value="Excalibur_Ca-bd_domain"/>
</dbReference>
<dbReference type="AlphaFoldDB" id="A0A430FI16"/>
<reference evidence="3 4" key="1">
    <citation type="submission" date="2018-09" db="EMBL/GenBank/DDBJ databases">
        <title>Characterization of the phylogenetic diversity of five novel species belonging to the genus Bifidobacterium.</title>
        <authorList>
            <person name="Lugli G.A."/>
            <person name="Duranti S."/>
            <person name="Milani C."/>
        </authorList>
    </citation>
    <scope>NUCLEOTIDE SEQUENCE [LARGE SCALE GENOMIC DNA]</scope>
    <source>
        <strain evidence="3 4">2028B</strain>
    </source>
</reference>
<dbReference type="Pfam" id="PF05901">
    <property type="entry name" value="Excalibur"/>
    <property type="match status" value="1"/>
</dbReference>
<sequence length="306" mass="33214">MDKDTKKALLLLPLAVLAIAAIVLSVSFINSKTTSNADNPTTQAKTSAQQGNNAGKSNSVKHVSSIDQLVKACPSLEQDSYGTVYVTYEGGDSDGKLDCLFNGIGIPPKDREYIRNGRAFPSSTRPTYTDFSNGTWNGFDISWMTKAEGGIYGLNVKDKDSTNETIELPEDYKRGEEALFPNGFFKEETVASRMDGVQQLRDEGWTVSFTDKSEDVTSKVDAAPNDWQLVALGLGSSDDRIISVLVSEIKDDEPQSTPGNRSNVYYPNCKAVWNAVGHGIGRGDPGYSAHLDADGDGRACEQKPNY</sequence>
<dbReference type="EMBL" id="QXGJ01000001">
    <property type="protein sequence ID" value="RSX52412.1"/>
    <property type="molecule type" value="Genomic_DNA"/>
</dbReference>
<feature type="domain" description="Excalibur calcium-binding" evidence="2">
    <location>
        <begin position="265"/>
        <end position="301"/>
    </location>
</feature>
<dbReference type="Proteomes" id="UP000288607">
    <property type="component" value="Unassembled WGS sequence"/>
</dbReference>
<evidence type="ECO:0000256" key="1">
    <source>
        <dbReference type="SAM" id="MobiDB-lite"/>
    </source>
</evidence>
<evidence type="ECO:0000259" key="2">
    <source>
        <dbReference type="SMART" id="SM00894"/>
    </source>
</evidence>
<evidence type="ECO:0000313" key="3">
    <source>
        <dbReference type="EMBL" id="RSX52412.1"/>
    </source>
</evidence>
<keyword evidence="4" id="KW-1185">Reference proteome</keyword>
<accession>A0A430FI16</accession>
<comment type="caution">
    <text evidence="3">The sequence shown here is derived from an EMBL/GenBank/DDBJ whole genome shotgun (WGS) entry which is preliminary data.</text>
</comment>
<evidence type="ECO:0000313" key="4">
    <source>
        <dbReference type="Proteomes" id="UP000288607"/>
    </source>
</evidence>
<protein>
    <submittedName>
        <fullName evidence="3">Calcium-binding protein</fullName>
    </submittedName>
</protein>
<name>A0A430FI16_9BIFI</name>
<feature type="region of interest" description="Disordered" evidence="1">
    <location>
        <begin position="35"/>
        <end position="59"/>
    </location>
</feature>
<gene>
    <name evidence="3" type="ORF">D2E23_0140</name>
</gene>